<dbReference type="AlphaFoldDB" id="A0A382MQJ7"/>
<dbReference type="InterPro" id="IPR050093">
    <property type="entry name" value="ABC_SmlMolc_Importer"/>
</dbReference>
<organism evidence="3">
    <name type="scientific">marine metagenome</name>
    <dbReference type="NCBI Taxonomy" id="408172"/>
    <lineage>
        <taxon>unclassified sequences</taxon>
        <taxon>metagenomes</taxon>
        <taxon>ecological metagenomes</taxon>
    </lineage>
</organism>
<dbReference type="PROSITE" id="PS50893">
    <property type="entry name" value="ABC_TRANSPORTER_2"/>
    <property type="match status" value="1"/>
</dbReference>
<dbReference type="SUPFAM" id="SSF52540">
    <property type="entry name" value="P-loop containing nucleoside triphosphate hydrolases"/>
    <property type="match status" value="1"/>
</dbReference>
<evidence type="ECO:0000259" key="2">
    <source>
        <dbReference type="PROSITE" id="PS50893"/>
    </source>
</evidence>
<dbReference type="InterPro" id="IPR003439">
    <property type="entry name" value="ABC_transporter-like_ATP-bd"/>
</dbReference>
<dbReference type="Pfam" id="PF00005">
    <property type="entry name" value="ABC_tran"/>
    <property type="match status" value="1"/>
</dbReference>
<feature type="domain" description="ABC transporter" evidence="2">
    <location>
        <begin position="3"/>
        <end position="151"/>
    </location>
</feature>
<evidence type="ECO:0000256" key="1">
    <source>
        <dbReference type="ARBA" id="ARBA00022448"/>
    </source>
</evidence>
<name>A0A382MQJ7_9ZZZZ</name>
<keyword evidence="1" id="KW-0813">Transport</keyword>
<dbReference type="Gene3D" id="3.40.50.300">
    <property type="entry name" value="P-loop containing nucleotide triphosphate hydrolases"/>
    <property type="match status" value="1"/>
</dbReference>
<evidence type="ECO:0000313" key="3">
    <source>
        <dbReference type="EMBL" id="SVC49722.1"/>
    </source>
</evidence>
<dbReference type="GO" id="GO:0005524">
    <property type="term" value="F:ATP binding"/>
    <property type="evidence" value="ECO:0007669"/>
    <property type="project" value="InterPro"/>
</dbReference>
<dbReference type="GO" id="GO:0016887">
    <property type="term" value="F:ATP hydrolysis activity"/>
    <property type="evidence" value="ECO:0007669"/>
    <property type="project" value="InterPro"/>
</dbReference>
<dbReference type="PANTHER" id="PTHR42781">
    <property type="entry name" value="SPERMIDINE/PUTRESCINE IMPORT ATP-BINDING PROTEIN POTA"/>
    <property type="match status" value="1"/>
</dbReference>
<dbReference type="PROSITE" id="PS00211">
    <property type="entry name" value="ABC_TRANSPORTER_1"/>
    <property type="match status" value="1"/>
</dbReference>
<dbReference type="EMBL" id="UINC01094467">
    <property type="protein sequence ID" value="SVC49722.1"/>
    <property type="molecule type" value="Genomic_DNA"/>
</dbReference>
<proteinExistence type="predicted"/>
<dbReference type="InterPro" id="IPR017871">
    <property type="entry name" value="ABC_transporter-like_CS"/>
</dbReference>
<gene>
    <name evidence="3" type="ORF">METZ01_LOCUS302576</name>
</gene>
<dbReference type="InterPro" id="IPR027417">
    <property type="entry name" value="P-loop_NTPase"/>
</dbReference>
<accession>A0A382MQJ7</accession>
<dbReference type="PANTHER" id="PTHR42781:SF4">
    <property type="entry name" value="SPERMIDINE_PUTRESCINE IMPORT ATP-BINDING PROTEIN POTA"/>
    <property type="match status" value="1"/>
</dbReference>
<protein>
    <recommendedName>
        <fullName evidence="2">ABC transporter domain-containing protein</fullName>
    </recommendedName>
</protein>
<sequence>MQLKINKINKKFGDLDVLVDCELKVMDGELVTLLGPSGCGKTTLLRCLAGFEIPDSGNVFLGNQEVTNVPCNKRNVGFVFQNYALFPHLTVAKNVDYGLAVRSVPSKKRKELVDKTLALVGLNYLDNRYPKQLSGGQQQRVALARALILEP</sequence>
<feature type="non-terminal residue" evidence="3">
    <location>
        <position position="151"/>
    </location>
</feature>
<reference evidence="3" key="1">
    <citation type="submission" date="2018-05" db="EMBL/GenBank/DDBJ databases">
        <authorList>
            <person name="Lanie J.A."/>
            <person name="Ng W.-L."/>
            <person name="Kazmierczak K.M."/>
            <person name="Andrzejewski T.M."/>
            <person name="Davidsen T.M."/>
            <person name="Wayne K.J."/>
            <person name="Tettelin H."/>
            <person name="Glass J.I."/>
            <person name="Rusch D."/>
            <person name="Podicherti R."/>
            <person name="Tsui H.-C.T."/>
            <person name="Winkler M.E."/>
        </authorList>
    </citation>
    <scope>NUCLEOTIDE SEQUENCE</scope>
</reference>